<keyword evidence="2" id="KW-1185">Reference proteome</keyword>
<organism evidence="1 2">
    <name type="scientific">Aristaeella hokkaidonensis</name>
    <dbReference type="NCBI Taxonomy" id="3046382"/>
    <lineage>
        <taxon>Bacteria</taxon>
        <taxon>Bacillati</taxon>
        <taxon>Bacillota</taxon>
        <taxon>Clostridia</taxon>
        <taxon>Eubacteriales</taxon>
        <taxon>Aristaeellaceae</taxon>
        <taxon>Aristaeella</taxon>
    </lineage>
</organism>
<dbReference type="EMBL" id="CP068393">
    <property type="protein sequence ID" value="QUC66519.1"/>
    <property type="molecule type" value="Genomic_DNA"/>
</dbReference>
<dbReference type="Proteomes" id="UP000682782">
    <property type="component" value="Chromosome"/>
</dbReference>
<evidence type="ECO:0000313" key="1">
    <source>
        <dbReference type="EMBL" id="QUC66519.1"/>
    </source>
</evidence>
<accession>A0AC61MVF8</accession>
<reference evidence="1" key="1">
    <citation type="submission" date="2021-01" db="EMBL/GenBank/DDBJ databases">
        <title>Complete genome sequence of Clostridiales bacterium R-7.</title>
        <authorList>
            <person name="Mahoney-Kurpe S.C."/>
            <person name="Palevich N."/>
            <person name="Koike S."/>
            <person name="Moon C.D."/>
            <person name="Attwood G.T."/>
        </authorList>
    </citation>
    <scope>NUCLEOTIDE SEQUENCE</scope>
    <source>
        <strain evidence="1">R-7</strain>
    </source>
</reference>
<gene>
    <name evidence="1" type="ORF">JYE49_11705</name>
</gene>
<proteinExistence type="predicted"/>
<evidence type="ECO:0000313" key="2">
    <source>
        <dbReference type="Proteomes" id="UP000682782"/>
    </source>
</evidence>
<protein>
    <submittedName>
        <fullName evidence="1">Uncharacterized protein</fullName>
    </submittedName>
</protein>
<sequence>MKKIIGAVLLLVLFFALGCAQAEGKTTTLLVYMCGTDLQDAGCEDLVEMAEVEAGDAINVVVLAGGAKEWDLEDLKGNRRTLAVIRDGYFESLDDWGKGSMGDPDSLEEFLRYGLTEYPADRTIVVLWDHGAGSEGGVCFDETADDDGLTIAEINSVLNTLDQSVPGYHINIFGCDACMMATYEMAAMLSHHDIGYYVASEELEPGTGWYYTAWLDLLKNDPDLSDTDLCGAIIESYMDEGLKNDPDDYLTLSAVDLSKMSALETRMEQFASVMSGQIDSGNISAIRRGRSRMYTFGSFADGSWDMVDLGTALDAYAQFDSETAANVKRSLSEAVILSNQTANLGTCSGLSILIPQDTTESFDEYKDGFDLSDVIPNWVDFVNGYVDQLQGGSYHISTSSACQITDDMEFSDSFVSSTSWLFGGMLWDDEEECYTEDYEAEEYSIGDSDEGFTAVVSQEDLAYLDYVEGMLLMDMSDDEMECYVDFGLMQNNLIDWESGTVISLYDGTWPVFGGQPVPLYDQTSNEHSRRSLIPVKLNGEYTYLVVVFPAGGTEGRIVGANAGYDENGLPIRTTTRLKPGDEIIPVYTMYYASEDEEELQEAEFEGDKIIWQDGMTVAYEDLSDEEEEHEMLFCFIFNDIFGEDTMSDMISFVL</sequence>
<name>A0AC61MVF8_9FIRM</name>